<accession>A0ACB9D8D9</accession>
<dbReference type="EMBL" id="CM042037">
    <property type="protein sequence ID" value="KAI3742572.1"/>
    <property type="molecule type" value="Genomic_DNA"/>
</dbReference>
<proteinExistence type="predicted"/>
<gene>
    <name evidence="1" type="ORF">L1987_60258</name>
</gene>
<protein>
    <submittedName>
        <fullName evidence="1">Uncharacterized protein</fullName>
    </submittedName>
</protein>
<reference evidence="2" key="1">
    <citation type="journal article" date="2022" name="Mol. Ecol. Resour.">
        <title>The genomes of chicory, endive, great burdock and yacon provide insights into Asteraceae palaeo-polyploidization history and plant inulin production.</title>
        <authorList>
            <person name="Fan W."/>
            <person name="Wang S."/>
            <person name="Wang H."/>
            <person name="Wang A."/>
            <person name="Jiang F."/>
            <person name="Liu H."/>
            <person name="Zhao H."/>
            <person name="Xu D."/>
            <person name="Zhang Y."/>
        </authorList>
    </citation>
    <scope>NUCLEOTIDE SEQUENCE [LARGE SCALE GENOMIC DNA]</scope>
    <source>
        <strain evidence="2">cv. Yunnan</strain>
    </source>
</reference>
<evidence type="ECO:0000313" key="2">
    <source>
        <dbReference type="Proteomes" id="UP001056120"/>
    </source>
</evidence>
<reference evidence="1 2" key="2">
    <citation type="journal article" date="2022" name="Mol. Ecol. Resour.">
        <title>The genomes of chicory, endive, great burdock and yacon provide insights into Asteraceae paleo-polyploidization history and plant inulin production.</title>
        <authorList>
            <person name="Fan W."/>
            <person name="Wang S."/>
            <person name="Wang H."/>
            <person name="Wang A."/>
            <person name="Jiang F."/>
            <person name="Liu H."/>
            <person name="Zhao H."/>
            <person name="Xu D."/>
            <person name="Zhang Y."/>
        </authorList>
    </citation>
    <scope>NUCLEOTIDE SEQUENCE [LARGE SCALE GENOMIC DNA]</scope>
    <source>
        <strain evidence="2">cv. Yunnan</strain>
        <tissue evidence="1">Leaves</tissue>
    </source>
</reference>
<comment type="caution">
    <text evidence="1">The sequence shown here is derived from an EMBL/GenBank/DDBJ whole genome shotgun (WGS) entry which is preliminary data.</text>
</comment>
<organism evidence="1 2">
    <name type="scientific">Smallanthus sonchifolius</name>
    <dbReference type="NCBI Taxonomy" id="185202"/>
    <lineage>
        <taxon>Eukaryota</taxon>
        <taxon>Viridiplantae</taxon>
        <taxon>Streptophyta</taxon>
        <taxon>Embryophyta</taxon>
        <taxon>Tracheophyta</taxon>
        <taxon>Spermatophyta</taxon>
        <taxon>Magnoliopsida</taxon>
        <taxon>eudicotyledons</taxon>
        <taxon>Gunneridae</taxon>
        <taxon>Pentapetalae</taxon>
        <taxon>asterids</taxon>
        <taxon>campanulids</taxon>
        <taxon>Asterales</taxon>
        <taxon>Asteraceae</taxon>
        <taxon>Asteroideae</taxon>
        <taxon>Heliantheae alliance</taxon>
        <taxon>Millerieae</taxon>
        <taxon>Smallanthus</taxon>
    </lineage>
</organism>
<keyword evidence="2" id="KW-1185">Reference proteome</keyword>
<evidence type="ECO:0000313" key="1">
    <source>
        <dbReference type="EMBL" id="KAI3742572.1"/>
    </source>
</evidence>
<name>A0ACB9D8D9_9ASTR</name>
<dbReference type="Proteomes" id="UP001056120">
    <property type="component" value="Linkage Group LG20"/>
</dbReference>
<sequence length="89" mass="10414">MASDIVDISVMQTMFETLLIIACLSSRKSSGKARRKVRWESSWFVIHTWFMFKSVILNRELRRVNGSNMQNFIVQVKPWSTERLSCDGQ</sequence>